<dbReference type="AlphaFoldDB" id="A0A0G1CDR3"/>
<feature type="transmembrane region" description="Helical" evidence="1">
    <location>
        <begin position="99"/>
        <end position="129"/>
    </location>
</feature>
<evidence type="ECO:0000313" key="3">
    <source>
        <dbReference type="Proteomes" id="UP000034036"/>
    </source>
</evidence>
<gene>
    <name evidence="2" type="ORF">UV11_C0013G0002</name>
</gene>
<evidence type="ECO:0000313" key="2">
    <source>
        <dbReference type="EMBL" id="KKS47778.1"/>
    </source>
</evidence>
<dbReference type="STRING" id="1618659.UV11_C0013G0002"/>
<keyword evidence="1" id="KW-1133">Transmembrane helix</keyword>
<feature type="transmembrane region" description="Helical" evidence="1">
    <location>
        <begin position="68"/>
        <end position="93"/>
    </location>
</feature>
<dbReference type="EMBL" id="LCDF01000013">
    <property type="protein sequence ID" value="KKS47778.1"/>
    <property type="molecule type" value="Genomic_DNA"/>
</dbReference>
<reference evidence="2" key="1">
    <citation type="journal article" date="2015" name="Nature">
        <title>rRNA introns, odd ribosomes, and small enigmatic genomes across a large radiation of phyla.</title>
        <authorList>
            <person name="Brown C.T."/>
            <person name="Hug L.A."/>
            <person name="Thomas B.C."/>
            <person name="Sharon I."/>
            <person name="Castelle C.J."/>
            <person name="Singh A."/>
            <person name="Wilkins M.J."/>
            <person name="Williams K.H."/>
            <person name="Banfield J.F."/>
        </authorList>
    </citation>
    <scope>NUCLEOTIDE SEQUENCE [LARGE SCALE GENOMIC DNA]</scope>
</reference>
<protein>
    <submittedName>
        <fullName evidence="2">Uncharacterized protein</fullName>
    </submittedName>
</protein>
<dbReference type="Proteomes" id="UP000034036">
    <property type="component" value="Unassembled WGS sequence"/>
</dbReference>
<comment type="caution">
    <text evidence="2">The sequence shown here is derived from an EMBL/GenBank/DDBJ whole genome shotgun (WGS) entry which is preliminary data.</text>
</comment>
<name>A0A0G1CDR3_9BACT</name>
<accession>A0A0G1CDR3</accession>
<keyword evidence="1" id="KW-0812">Transmembrane</keyword>
<evidence type="ECO:0000256" key="1">
    <source>
        <dbReference type="SAM" id="Phobius"/>
    </source>
</evidence>
<proteinExistence type="predicted"/>
<keyword evidence="1" id="KW-0472">Membrane</keyword>
<organism evidence="2 3">
    <name type="scientific">Candidatus Giovannonibacteria bacterium GW2011_GWF2_42_19</name>
    <dbReference type="NCBI Taxonomy" id="1618659"/>
    <lineage>
        <taxon>Bacteria</taxon>
        <taxon>Candidatus Giovannoniibacteriota</taxon>
    </lineage>
</organism>
<sequence>MNNMGFALFLKDYVLWHYGEGIKNIAALGLNFLRFENHFFSQKLLLKTLFSPYRRMQERYKKGFDMEAFLESAIINFITRLVGFLLRSIILLASGVANIFTIIAIPIALALWIFLPLLIAALLVAGFYFL</sequence>